<dbReference type="OrthoDB" id="3256870at2759"/>
<name>A0A0C2SGT6_AMAMK</name>
<evidence type="ECO:0000313" key="3">
    <source>
        <dbReference type="Proteomes" id="UP000054549"/>
    </source>
</evidence>
<feature type="compositionally biased region" description="Low complexity" evidence="1">
    <location>
        <begin position="64"/>
        <end position="75"/>
    </location>
</feature>
<sequence>MLVPSLSESSSDILIPHHDDKNPTHGYVYYKQPYSLQIIQLVECSAPPPRQILSAPSDGISAVSSSSSSYDSSECTSEEDEEDEICSSYCSSDLPPEEFEDPIVDVHNSPVPEIGDVRMKRVLAWRENFSSAMSAALFDSAPLKRKFPGDHDEDDTMSRSSKRSRLSDESSIREHSCPACDASFPTRQSLRQHGLDAAKSNEACSVAVEYAFE</sequence>
<feature type="compositionally biased region" description="Basic and acidic residues" evidence="1">
    <location>
        <begin position="165"/>
        <end position="176"/>
    </location>
</feature>
<dbReference type="EMBL" id="KN818272">
    <property type="protein sequence ID" value="KIL62330.1"/>
    <property type="molecule type" value="Genomic_DNA"/>
</dbReference>
<feature type="compositionally biased region" description="Acidic residues" evidence="1">
    <location>
        <begin position="76"/>
        <end position="85"/>
    </location>
</feature>
<keyword evidence="3" id="KW-1185">Reference proteome</keyword>
<organism evidence="2 3">
    <name type="scientific">Amanita muscaria (strain Koide BX008)</name>
    <dbReference type="NCBI Taxonomy" id="946122"/>
    <lineage>
        <taxon>Eukaryota</taxon>
        <taxon>Fungi</taxon>
        <taxon>Dikarya</taxon>
        <taxon>Basidiomycota</taxon>
        <taxon>Agaricomycotina</taxon>
        <taxon>Agaricomycetes</taxon>
        <taxon>Agaricomycetidae</taxon>
        <taxon>Agaricales</taxon>
        <taxon>Pluteineae</taxon>
        <taxon>Amanitaceae</taxon>
        <taxon>Amanita</taxon>
    </lineage>
</organism>
<evidence type="ECO:0000256" key="1">
    <source>
        <dbReference type="SAM" id="MobiDB-lite"/>
    </source>
</evidence>
<dbReference type="STRING" id="946122.A0A0C2SGT6"/>
<evidence type="ECO:0000313" key="2">
    <source>
        <dbReference type="EMBL" id="KIL62330.1"/>
    </source>
</evidence>
<feature type="region of interest" description="Disordered" evidence="1">
    <location>
        <begin position="53"/>
        <end position="92"/>
    </location>
</feature>
<gene>
    <name evidence="2" type="ORF">M378DRAFT_795824</name>
</gene>
<dbReference type="InParanoid" id="A0A0C2SGT6"/>
<reference evidence="2 3" key="1">
    <citation type="submission" date="2014-04" db="EMBL/GenBank/DDBJ databases">
        <title>Evolutionary Origins and Diversification of the Mycorrhizal Mutualists.</title>
        <authorList>
            <consortium name="DOE Joint Genome Institute"/>
            <consortium name="Mycorrhizal Genomics Consortium"/>
            <person name="Kohler A."/>
            <person name="Kuo A."/>
            <person name="Nagy L.G."/>
            <person name="Floudas D."/>
            <person name="Copeland A."/>
            <person name="Barry K.W."/>
            <person name="Cichocki N."/>
            <person name="Veneault-Fourrey C."/>
            <person name="LaButti K."/>
            <person name="Lindquist E.A."/>
            <person name="Lipzen A."/>
            <person name="Lundell T."/>
            <person name="Morin E."/>
            <person name="Murat C."/>
            <person name="Riley R."/>
            <person name="Ohm R."/>
            <person name="Sun H."/>
            <person name="Tunlid A."/>
            <person name="Henrissat B."/>
            <person name="Grigoriev I.V."/>
            <person name="Hibbett D.S."/>
            <person name="Martin F."/>
        </authorList>
    </citation>
    <scope>NUCLEOTIDE SEQUENCE [LARGE SCALE GENOMIC DNA]</scope>
    <source>
        <strain evidence="2 3">Koide BX008</strain>
    </source>
</reference>
<proteinExistence type="predicted"/>
<feature type="region of interest" description="Disordered" evidence="1">
    <location>
        <begin position="143"/>
        <end position="184"/>
    </location>
</feature>
<dbReference type="AlphaFoldDB" id="A0A0C2SGT6"/>
<accession>A0A0C2SGT6</accession>
<protein>
    <submittedName>
        <fullName evidence="2">Uncharacterized protein</fullName>
    </submittedName>
</protein>
<dbReference type="HOGENOM" id="CLU_097241_0_0_1"/>
<dbReference type="Proteomes" id="UP000054549">
    <property type="component" value="Unassembled WGS sequence"/>
</dbReference>